<sequence>MKNFFGKILFAVFALCMCKAWDAHAEEKFELKTIIVSVQTRSFAELERLKQSIALAPSASAVVPKGSTPSKVISQLYGIGPTNSPAAYDAIQRKIFELNGVVDEKSLKAGKIIVPDMPKLTSRTDTDLVEEKLTIAKNTSKIIAQESLGGIESGVDKTYESLIKIKEPLRRSINYLRAEILASEQAKELLKQADEVGAIYATGSEAQINLSANEVDCADINSKFLSDDEVASIQTALKDSPRNKERYLLVFDTGWPTYEDRQRSLEFLRKAFDDVRKAIQLKSTDMPVFSTTSPGAFSPPDHPHSCMIRQSMLQTRSIDAQGLIKIIYIPLRPGQIGAQDYFRELLALSQLVKAKGAEVFSRAPTANEIQLANTFASASLSSTSTLSTPWKRDQNMIAIYEPLISGLLQILNAYAKIDLNMKGGRPSVDVKFFLSTSWNFTNYTIAPELPHAFTYMVFAAAGNDGADFIVSQRLFASHALTNRQIVAVMNSDLETGYSTCSTAVFNDIWNSHYSASAVVSFPGRLSSDRESSCPGLGGGTSFSTPRLAWIAAVSELSNPTTQLSWQNEISERLVSSRSKVQGDFKAAPVSIKKLLSLK</sequence>
<accession>A0ABW0MLA9</accession>
<gene>
    <name evidence="2" type="ORF">ACFPQ5_06225</name>
</gene>
<evidence type="ECO:0000256" key="1">
    <source>
        <dbReference type="SAM" id="SignalP"/>
    </source>
</evidence>
<dbReference type="SUPFAM" id="SSF52743">
    <property type="entry name" value="Subtilisin-like"/>
    <property type="match status" value="1"/>
</dbReference>
<evidence type="ECO:0000313" key="3">
    <source>
        <dbReference type="Proteomes" id="UP001596101"/>
    </source>
</evidence>
<dbReference type="EMBL" id="JBHSMR010000010">
    <property type="protein sequence ID" value="MFC5477773.1"/>
    <property type="molecule type" value="Genomic_DNA"/>
</dbReference>
<organism evidence="2 3">
    <name type="scientific">Massilia suwonensis</name>
    <dbReference type="NCBI Taxonomy" id="648895"/>
    <lineage>
        <taxon>Bacteria</taxon>
        <taxon>Pseudomonadati</taxon>
        <taxon>Pseudomonadota</taxon>
        <taxon>Betaproteobacteria</taxon>
        <taxon>Burkholderiales</taxon>
        <taxon>Oxalobacteraceae</taxon>
        <taxon>Telluria group</taxon>
        <taxon>Massilia</taxon>
    </lineage>
</organism>
<reference evidence="3" key="1">
    <citation type="journal article" date="2019" name="Int. J. Syst. Evol. Microbiol.">
        <title>The Global Catalogue of Microorganisms (GCM) 10K type strain sequencing project: providing services to taxonomists for standard genome sequencing and annotation.</title>
        <authorList>
            <consortium name="The Broad Institute Genomics Platform"/>
            <consortium name="The Broad Institute Genome Sequencing Center for Infectious Disease"/>
            <person name="Wu L."/>
            <person name="Ma J."/>
        </authorList>
    </citation>
    <scope>NUCLEOTIDE SEQUENCE [LARGE SCALE GENOMIC DNA]</scope>
    <source>
        <strain evidence="3">CCUG 43111</strain>
    </source>
</reference>
<evidence type="ECO:0008006" key="4">
    <source>
        <dbReference type="Google" id="ProtNLM"/>
    </source>
</evidence>
<name>A0ABW0MLA9_9BURK</name>
<proteinExistence type="predicted"/>
<protein>
    <recommendedName>
        <fullName evidence="4">Peptidase S8/S53 domain-containing protein</fullName>
    </recommendedName>
</protein>
<comment type="caution">
    <text evidence="2">The sequence shown here is derived from an EMBL/GenBank/DDBJ whole genome shotgun (WGS) entry which is preliminary data.</text>
</comment>
<dbReference type="InterPro" id="IPR036852">
    <property type="entry name" value="Peptidase_S8/S53_dom_sf"/>
</dbReference>
<feature type="chain" id="PRO_5045535373" description="Peptidase S8/S53 domain-containing protein" evidence="1">
    <location>
        <begin position="26"/>
        <end position="598"/>
    </location>
</feature>
<dbReference type="Proteomes" id="UP001596101">
    <property type="component" value="Unassembled WGS sequence"/>
</dbReference>
<keyword evidence="1" id="KW-0732">Signal</keyword>
<dbReference type="RefSeq" id="WP_379752418.1">
    <property type="nucleotide sequence ID" value="NZ_JBHSMR010000010.1"/>
</dbReference>
<dbReference type="Gene3D" id="3.40.50.200">
    <property type="entry name" value="Peptidase S8/S53 domain"/>
    <property type="match status" value="1"/>
</dbReference>
<keyword evidence="3" id="KW-1185">Reference proteome</keyword>
<feature type="signal peptide" evidence="1">
    <location>
        <begin position="1"/>
        <end position="25"/>
    </location>
</feature>
<evidence type="ECO:0000313" key="2">
    <source>
        <dbReference type="EMBL" id="MFC5477773.1"/>
    </source>
</evidence>